<keyword evidence="4 11" id="KW-0138">CF(0)</keyword>
<dbReference type="PROSITE" id="PS00449">
    <property type="entry name" value="ATPASE_A"/>
    <property type="match status" value="1"/>
</dbReference>
<keyword evidence="7 11" id="KW-1133">Transmembrane helix</keyword>
<evidence type="ECO:0000256" key="12">
    <source>
        <dbReference type="RuleBase" id="RU000483"/>
    </source>
</evidence>
<dbReference type="SUPFAM" id="SSF81336">
    <property type="entry name" value="F1F0 ATP synthase subunit A"/>
    <property type="match status" value="1"/>
</dbReference>
<keyword evidence="5 11" id="KW-0812">Transmembrane</keyword>
<dbReference type="CDD" id="cd00310">
    <property type="entry name" value="ATP-synt_Fo_a_6"/>
    <property type="match status" value="1"/>
</dbReference>
<evidence type="ECO:0000256" key="2">
    <source>
        <dbReference type="ARBA" id="ARBA00006810"/>
    </source>
</evidence>
<dbReference type="PRINTS" id="PR00123">
    <property type="entry name" value="ATPASEA"/>
</dbReference>
<keyword evidence="8 11" id="KW-0406">Ion transport</keyword>
<keyword evidence="11" id="KW-1003">Cell membrane</keyword>
<keyword evidence="3 11" id="KW-0813">Transport</keyword>
<evidence type="ECO:0000256" key="7">
    <source>
        <dbReference type="ARBA" id="ARBA00022989"/>
    </source>
</evidence>
<evidence type="ECO:0000256" key="9">
    <source>
        <dbReference type="ARBA" id="ARBA00023136"/>
    </source>
</evidence>
<feature type="transmembrane region" description="Helical" evidence="11">
    <location>
        <begin position="77"/>
        <end position="101"/>
    </location>
</feature>
<evidence type="ECO:0000256" key="11">
    <source>
        <dbReference type="HAMAP-Rule" id="MF_01393"/>
    </source>
</evidence>
<dbReference type="InterPro" id="IPR023011">
    <property type="entry name" value="ATP_synth_F0_asu_AS"/>
</dbReference>
<dbReference type="PANTHER" id="PTHR42823">
    <property type="entry name" value="ATP SYNTHASE SUBUNIT A, CHLOROPLASTIC"/>
    <property type="match status" value="1"/>
</dbReference>
<dbReference type="OrthoDB" id="9789241at2"/>
<dbReference type="Gene3D" id="1.20.120.220">
    <property type="entry name" value="ATP synthase, F0 complex, subunit A"/>
    <property type="match status" value="1"/>
</dbReference>
<evidence type="ECO:0000256" key="1">
    <source>
        <dbReference type="ARBA" id="ARBA00004141"/>
    </source>
</evidence>
<dbReference type="InterPro" id="IPR045082">
    <property type="entry name" value="ATP_syn_F0_a_bact/chloroplast"/>
</dbReference>
<dbReference type="GO" id="GO:0045259">
    <property type="term" value="C:proton-transporting ATP synthase complex"/>
    <property type="evidence" value="ECO:0007669"/>
    <property type="project" value="UniProtKB-KW"/>
</dbReference>
<evidence type="ECO:0000256" key="5">
    <source>
        <dbReference type="ARBA" id="ARBA00022692"/>
    </source>
</evidence>
<evidence type="ECO:0000313" key="13">
    <source>
        <dbReference type="EMBL" id="APM41001.1"/>
    </source>
</evidence>
<keyword evidence="6 11" id="KW-0375">Hydrogen ion transport</keyword>
<dbReference type="HAMAP" id="MF_01393">
    <property type="entry name" value="ATP_synth_a_bact"/>
    <property type="match status" value="1"/>
</dbReference>
<dbReference type="AlphaFoldDB" id="A0A1L5FDB4"/>
<proteinExistence type="inferred from homology"/>
<dbReference type="NCBIfam" id="TIGR01131">
    <property type="entry name" value="ATP_synt_6_or_A"/>
    <property type="match status" value="1"/>
</dbReference>
<gene>
    <name evidence="11" type="primary">atpB</name>
    <name evidence="13" type="ORF">BS101_21000</name>
</gene>
<dbReference type="InterPro" id="IPR000568">
    <property type="entry name" value="ATP_synth_F0_asu"/>
</dbReference>
<comment type="function">
    <text evidence="11 12">Key component of the proton channel; it plays a direct role in the translocation of protons across the membrane.</text>
</comment>
<evidence type="ECO:0000256" key="3">
    <source>
        <dbReference type="ARBA" id="ARBA00022448"/>
    </source>
</evidence>
<feature type="transmembrane region" description="Helical" evidence="11">
    <location>
        <begin position="107"/>
        <end position="126"/>
    </location>
</feature>
<dbReference type="EMBL" id="CP018335">
    <property type="protein sequence ID" value="APM41001.1"/>
    <property type="molecule type" value="Genomic_DNA"/>
</dbReference>
<dbReference type="NCBIfam" id="NF004484">
    <property type="entry name" value="PRK05815.3-2"/>
    <property type="match status" value="1"/>
</dbReference>
<dbReference type="GO" id="GO:0042777">
    <property type="term" value="P:proton motive force-driven plasma membrane ATP synthesis"/>
    <property type="evidence" value="ECO:0007669"/>
    <property type="project" value="TreeGrafter"/>
</dbReference>
<feature type="transmembrane region" description="Helical" evidence="11">
    <location>
        <begin position="199"/>
        <end position="221"/>
    </location>
</feature>
<evidence type="ECO:0000313" key="14">
    <source>
        <dbReference type="Proteomes" id="UP000184604"/>
    </source>
</evidence>
<dbReference type="GO" id="GO:0005886">
    <property type="term" value="C:plasma membrane"/>
    <property type="evidence" value="ECO:0007669"/>
    <property type="project" value="UniProtKB-SubCell"/>
</dbReference>
<comment type="similarity">
    <text evidence="2 11 12">Belongs to the ATPase A chain family.</text>
</comment>
<organism evidence="13 14">
    <name type="scientific">Clostridium kluyveri</name>
    <dbReference type="NCBI Taxonomy" id="1534"/>
    <lineage>
        <taxon>Bacteria</taxon>
        <taxon>Bacillati</taxon>
        <taxon>Bacillota</taxon>
        <taxon>Clostridia</taxon>
        <taxon>Eubacteriales</taxon>
        <taxon>Clostridiaceae</taxon>
        <taxon>Clostridium</taxon>
    </lineage>
</organism>
<dbReference type="PANTHER" id="PTHR42823:SF3">
    <property type="entry name" value="ATP SYNTHASE SUBUNIT A, CHLOROPLASTIC"/>
    <property type="match status" value="1"/>
</dbReference>
<keyword evidence="10 11" id="KW-0066">ATP synthesis</keyword>
<keyword evidence="9 11" id="KW-0472">Membrane</keyword>
<dbReference type="InterPro" id="IPR035908">
    <property type="entry name" value="F0_ATP_A_sf"/>
</dbReference>
<accession>A0A1L5FDB4</accession>
<sequence>MEHFSPLFSIHLGSFDIPITSSVVVQWGIILILAVLAKFFTRNMQRLPDGRQNVVEMIVEAVQNLVKNNMGKEYISFVPYIGTLAIYILVMNIVPVIIGLKAPTEDLSVTLGLALITFVLVQFNAIKKTGLKNYFIGYTKPVVMLLPLNIVERLVLPVSLSLRLFGNLTAGAVIIGIVYEGLGNIAWFSQFLIPIPLHAFFDLFDGSIQMIVFVMLTVMNIKIVAEH</sequence>
<dbReference type="Pfam" id="PF00119">
    <property type="entry name" value="ATP-synt_A"/>
    <property type="match status" value="1"/>
</dbReference>
<comment type="subcellular location">
    <subcellularLocation>
        <location evidence="11 12">Cell membrane</location>
        <topology evidence="11 12">Multi-pass membrane protein</topology>
    </subcellularLocation>
    <subcellularLocation>
        <location evidence="1">Membrane</location>
        <topology evidence="1">Multi-pass membrane protein</topology>
    </subcellularLocation>
</comment>
<evidence type="ECO:0000256" key="4">
    <source>
        <dbReference type="ARBA" id="ARBA00022547"/>
    </source>
</evidence>
<protein>
    <recommendedName>
        <fullName evidence="11 12">ATP synthase subunit a</fullName>
    </recommendedName>
    <alternativeName>
        <fullName evidence="11">ATP synthase F0 sector subunit a</fullName>
    </alternativeName>
    <alternativeName>
        <fullName evidence="11">F-ATPase subunit 6</fullName>
    </alternativeName>
</protein>
<dbReference type="RefSeq" id="WP_073540694.1">
    <property type="nucleotide sequence ID" value="NZ_CP018335.1"/>
</dbReference>
<reference evidence="13 14" key="1">
    <citation type="submission" date="2016-12" db="EMBL/GenBank/DDBJ databases">
        <title>Complete genome sequence of Clostridium kluyveri JZZ isolated from the pit mud of a Chinese flavor liquor-making factory.</title>
        <authorList>
            <person name="Wang Y."/>
        </authorList>
    </citation>
    <scope>NUCLEOTIDE SEQUENCE [LARGE SCALE GENOMIC DNA]</scope>
    <source>
        <strain evidence="13 14">JZZ</strain>
    </source>
</reference>
<evidence type="ECO:0000256" key="6">
    <source>
        <dbReference type="ARBA" id="ARBA00022781"/>
    </source>
</evidence>
<evidence type="ECO:0000256" key="8">
    <source>
        <dbReference type="ARBA" id="ARBA00023065"/>
    </source>
</evidence>
<feature type="transmembrane region" description="Helical" evidence="11">
    <location>
        <begin position="20"/>
        <end position="41"/>
    </location>
</feature>
<evidence type="ECO:0000256" key="10">
    <source>
        <dbReference type="ARBA" id="ARBA00023310"/>
    </source>
</evidence>
<dbReference type="Proteomes" id="UP000184604">
    <property type="component" value="Chromosome"/>
</dbReference>
<name>A0A1L5FDB4_CLOKL</name>
<dbReference type="GO" id="GO:0046933">
    <property type="term" value="F:proton-transporting ATP synthase activity, rotational mechanism"/>
    <property type="evidence" value="ECO:0007669"/>
    <property type="project" value="UniProtKB-UniRule"/>
</dbReference>